<dbReference type="InterPro" id="IPR000156">
    <property type="entry name" value="Ran_bind_dom"/>
</dbReference>
<keyword evidence="4" id="KW-0509">mRNA transport</keyword>
<dbReference type="Pfam" id="PF08911">
    <property type="entry name" value="NUP50"/>
    <property type="match status" value="1"/>
</dbReference>
<dbReference type="InterPro" id="IPR011993">
    <property type="entry name" value="PH-like_dom_sf"/>
</dbReference>
<keyword evidence="6" id="KW-0007">Acetylation</keyword>
<evidence type="ECO:0000256" key="5">
    <source>
        <dbReference type="ARBA" id="ARBA00022927"/>
    </source>
</evidence>
<feature type="compositionally biased region" description="Low complexity" evidence="10">
    <location>
        <begin position="59"/>
        <end position="70"/>
    </location>
</feature>
<evidence type="ECO:0000313" key="13">
    <source>
        <dbReference type="Proteomes" id="UP001445335"/>
    </source>
</evidence>
<dbReference type="GO" id="GO:0005643">
    <property type="term" value="C:nuclear pore"/>
    <property type="evidence" value="ECO:0007669"/>
    <property type="project" value="UniProtKB-SubCell"/>
</dbReference>
<dbReference type="EMBL" id="JALJOU010000049">
    <property type="protein sequence ID" value="KAK9830926.1"/>
    <property type="molecule type" value="Genomic_DNA"/>
</dbReference>
<keyword evidence="9" id="KW-0539">Nucleus</keyword>
<evidence type="ECO:0000256" key="9">
    <source>
        <dbReference type="ARBA" id="ARBA00023242"/>
    </source>
</evidence>
<evidence type="ECO:0000256" key="1">
    <source>
        <dbReference type="ARBA" id="ARBA00004567"/>
    </source>
</evidence>
<evidence type="ECO:0000256" key="10">
    <source>
        <dbReference type="SAM" id="MobiDB-lite"/>
    </source>
</evidence>
<organism evidence="12 13">
    <name type="scientific">Elliptochloris bilobata</name>
    <dbReference type="NCBI Taxonomy" id="381761"/>
    <lineage>
        <taxon>Eukaryota</taxon>
        <taxon>Viridiplantae</taxon>
        <taxon>Chlorophyta</taxon>
        <taxon>core chlorophytes</taxon>
        <taxon>Trebouxiophyceae</taxon>
        <taxon>Trebouxiophyceae incertae sedis</taxon>
        <taxon>Elliptochloris clade</taxon>
        <taxon>Elliptochloris</taxon>
    </lineage>
</organism>
<feature type="compositionally biased region" description="Basic and acidic residues" evidence="10">
    <location>
        <begin position="347"/>
        <end position="362"/>
    </location>
</feature>
<feature type="compositionally biased region" description="Low complexity" evidence="10">
    <location>
        <begin position="80"/>
        <end position="96"/>
    </location>
</feature>
<dbReference type="Gene3D" id="2.30.29.30">
    <property type="entry name" value="Pleckstrin-homology domain (PH domain)/Phosphotyrosine-binding domain (PTB)"/>
    <property type="match status" value="1"/>
</dbReference>
<dbReference type="GO" id="GO:0051028">
    <property type="term" value="P:mRNA transport"/>
    <property type="evidence" value="ECO:0007669"/>
    <property type="project" value="UniProtKB-KW"/>
</dbReference>
<evidence type="ECO:0000256" key="3">
    <source>
        <dbReference type="ARBA" id="ARBA00022737"/>
    </source>
</evidence>
<keyword evidence="3" id="KW-0677">Repeat</keyword>
<protein>
    <recommendedName>
        <fullName evidence="11">RanBD1 domain-containing protein</fullName>
    </recommendedName>
</protein>
<keyword evidence="8" id="KW-0906">Nuclear pore complex</keyword>
<comment type="caution">
    <text evidence="12">The sequence shown here is derived from an EMBL/GenBank/DDBJ whole genome shotgun (WGS) entry which is preliminary data.</text>
</comment>
<dbReference type="PANTHER" id="PTHR23138">
    <property type="entry name" value="RAN BINDING PROTEIN"/>
    <property type="match status" value="1"/>
</dbReference>
<feature type="domain" description="RanBD1" evidence="11">
    <location>
        <begin position="224"/>
        <end position="389"/>
    </location>
</feature>
<evidence type="ECO:0000313" key="12">
    <source>
        <dbReference type="EMBL" id="KAK9830926.1"/>
    </source>
</evidence>
<dbReference type="AlphaFoldDB" id="A0AAW1RAV4"/>
<keyword evidence="5" id="KW-0653">Protein transport</keyword>
<feature type="region of interest" description="Disordered" evidence="10">
    <location>
        <begin position="1"/>
        <end position="48"/>
    </location>
</feature>
<dbReference type="Proteomes" id="UP001445335">
    <property type="component" value="Unassembled WGS sequence"/>
</dbReference>
<evidence type="ECO:0000256" key="6">
    <source>
        <dbReference type="ARBA" id="ARBA00022990"/>
    </source>
</evidence>
<evidence type="ECO:0000256" key="8">
    <source>
        <dbReference type="ARBA" id="ARBA00023132"/>
    </source>
</evidence>
<proteinExistence type="predicted"/>
<evidence type="ECO:0000256" key="4">
    <source>
        <dbReference type="ARBA" id="ARBA00022816"/>
    </source>
</evidence>
<reference evidence="12 13" key="1">
    <citation type="journal article" date="2024" name="Nat. Commun.">
        <title>Phylogenomics reveals the evolutionary origins of lichenization in chlorophyte algae.</title>
        <authorList>
            <person name="Puginier C."/>
            <person name="Libourel C."/>
            <person name="Otte J."/>
            <person name="Skaloud P."/>
            <person name="Haon M."/>
            <person name="Grisel S."/>
            <person name="Petersen M."/>
            <person name="Berrin J.G."/>
            <person name="Delaux P.M."/>
            <person name="Dal Grande F."/>
            <person name="Keller J."/>
        </authorList>
    </citation>
    <scope>NUCLEOTIDE SEQUENCE [LARGE SCALE GENOMIC DNA]</scope>
    <source>
        <strain evidence="12 13">SAG 245.80</strain>
    </source>
</reference>
<sequence length="402" mass="40663">MSKRPTDHLEPSAKKRTNNKQLTKDDASEEDGDEVDPGTFQRASEDVLKARRIVRTRRNAPASVAASANPFSGVSLGMPSVQSASASNPVNSVSDSVPRKASEEAEQAPAAPGPGAGFGFGAGEGGALGNGNAFGALGSTTAGAETFGFGASAASAAAAGSEAAPDAQFRFQPAGRAVGAGGGFSFATAPASAGFPSVQSIFGSSGPAAATSLFGGTAGSGGGRATPAVALAPEEARVTGEEAERAAFSGDGVLYEFGEGQWRERGRGELRVNVAPAGQARLVMRQRGNLRLLLNANLWPEMKVTLMDGGKGVTFACVNATKAADCAVDKGDAAKPAEGGAAEAEAEEKKDGEADAVEEPKQAEEAKLATFAFRVKERARLDEFTEAVEANKAGPKAADAKV</sequence>
<accession>A0AAW1RAV4</accession>
<dbReference type="SUPFAM" id="SSF50729">
    <property type="entry name" value="PH domain-like"/>
    <property type="match status" value="1"/>
</dbReference>
<keyword evidence="2" id="KW-0813">Transport</keyword>
<gene>
    <name evidence="12" type="ORF">WJX81_006430</name>
</gene>
<comment type="subcellular location">
    <subcellularLocation>
        <location evidence="1">Nucleus</location>
        <location evidence="1">Nuclear pore complex</location>
    </subcellularLocation>
</comment>
<dbReference type="SMART" id="SM00160">
    <property type="entry name" value="RanBD"/>
    <property type="match status" value="1"/>
</dbReference>
<evidence type="ECO:0000256" key="7">
    <source>
        <dbReference type="ARBA" id="ARBA00023010"/>
    </source>
</evidence>
<keyword evidence="13" id="KW-1185">Reference proteome</keyword>
<feature type="compositionally biased region" description="Basic and acidic residues" evidence="10">
    <location>
        <begin position="1"/>
        <end position="13"/>
    </location>
</feature>
<dbReference type="InterPro" id="IPR015007">
    <property type="entry name" value="NUP2/50/61"/>
</dbReference>
<evidence type="ECO:0000259" key="11">
    <source>
        <dbReference type="PROSITE" id="PS50196"/>
    </source>
</evidence>
<feature type="region of interest" description="Disordered" evidence="10">
    <location>
        <begin position="332"/>
        <end position="362"/>
    </location>
</feature>
<dbReference type="Pfam" id="PF00638">
    <property type="entry name" value="Ran_BP1"/>
    <property type="match status" value="1"/>
</dbReference>
<feature type="region of interest" description="Disordered" evidence="10">
    <location>
        <begin position="80"/>
        <end position="117"/>
    </location>
</feature>
<feature type="compositionally biased region" description="Acidic residues" evidence="10">
    <location>
        <begin position="27"/>
        <end position="36"/>
    </location>
</feature>
<dbReference type="InterPro" id="IPR045255">
    <property type="entry name" value="RanBP1-like"/>
</dbReference>
<dbReference type="GO" id="GO:0015031">
    <property type="term" value="P:protein transport"/>
    <property type="evidence" value="ECO:0007669"/>
    <property type="project" value="UniProtKB-KW"/>
</dbReference>
<keyword evidence="7" id="KW-0811">Translocation</keyword>
<dbReference type="PANTHER" id="PTHR23138:SF142">
    <property type="entry name" value="RAN-BINDING PROTEIN 3B-RELATED"/>
    <property type="match status" value="1"/>
</dbReference>
<evidence type="ECO:0000256" key="2">
    <source>
        <dbReference type="ARBA" id="ARBA00022448"/>
    </source>
</evidence>
<feature type="region of interest" description="Disordered" evidence="10">
    <location>
        <begin position="55"/>
        <end position="74"/>
    </location>
</feature>
<dbReference type="PROSITE" id="PS50196">
    <property type="entry name" value="RANBD1"/>
    <property type="match status" value="1"/>
</dbReference>
<name>A0AAW1RAV4_9CHLO</name>